<dbReference type="RefSeq" id="WP_110300209.1">
    <property type="nucleotide sequence ID" value="NZ_QJJM01000018.1"/>
</dbReference>
<evidence type="ECO:0000256" key="2">
    <source>
        <dbReference type="SAM" id="Phobius"/>
    </source>
</evidence>
<dbReference type="EMBL" id="QJJM01000018">
    <property type="protein sequence ID" value="PXW68306.1"/>
    <property type="molecule type" value="Genomic_DNA"/>
</dbReference>
<keyword evidence="2" id="KW-0472">Membrane</keyword>
<organism evidence="3 4">
    <name type="scientific">Blastomonas natatoria</name>
    <dbReference type="NCBI Taxonomy" id="34015"/>
    <lineage>
        <taxon>Bacteria</taxon>
        <taxon>Pseudomonadati</taxon>
        <taxon>Pseudomonadota</taxon>
        <taxon>Alphaproteobacteria</taxon>
        <taxon>Sphingomonadales</taxon>
        <taxon>Sphingomonadaceae</taxon>
        <taxon>Blastomonas</taxon>
    </lineage>
</organism>
<feature type="transmembrane region" description="Helical" evidence="2">
    <location>
        <begin position="44"/>
        <end position="63"/>
    </location>
</feature>
<evidence type="ECO:0000313" key="4">
    <source>
        <dbReference type="Proteomes" id="UP000248014"/>
    </source>
</evidence>
<reference evidence="3 4" key="1">
    <citation type="submission" date="2018-05" db="EMBL/GenBank/DDBJ databases">
        <title>Genomic Encyclopedia of Type Strains, Phase IV (KMG-IV): sequencing the most valuable type-strain genomes for metagenomic binning, comparative biology and taxonomic classification.</title>
        <authorList>
            <person name="Goeker M."/>
        </authorList>
    </citation>
    <scope>NUCLEOTIDE SEQUENCE [LARGE SCALE GENOMIC DNA]</scope>
    <source>
        <strain evidence="3 4">DSM 3183</strain>
    </source>
</reference>
<feature type="region of interest" description="Disordered" evidence="1">
    <location>
        <begin position="73"/>
        <end position="92"/>
    </location>
</feature>
<evidence type="ECO:0000313" key="3">
    <source>
        <dbReference type="EMBL" id="PXW68306.1"/>
    </source>
</evidence>
<keyword evidence="2" id="KW-0812">Transmembrane</keyword>
<accession>A0A2V3UQ53</accession>
<gene>
    <name evidence="3" type="ORF">C7451_11829</name>
</gene>
<keyword evidence="4" id="KW-1185">Reference proteome</keyword>
<proteinExistence type="predicted"/>
<sequence length="92" mass="9454">MYDLDHSLRALAAQPIPAHLAMIDEAVFAGLEAHRREVGAGSRLMGLAGAFALVLGVISGTLADASPAIAQPLSPFSPDNPLAPSTLLDVHS</sequence>
<name>A0A2V3UQ53_9SPHN</name>
<dbReference type="OrthoDB" id="7392071at2"/>
<protein>
    <submittedName>
        <fullName evidence="3">Uncharacterized protein</fullName>
    </submittedName>
</protein>
<evidence type="ECO:0000256" key="1">
    <source>
        <dbReference type="SAM" id="MobiDB-lite"/>
    </source>
</evidence>
<dbReference type="AlphaFoldDB" id="A0A2V3UQ53"/>
<keyword evidence="2" id="KW-1133">Transmembrane helix</keyword>
<dbReference type="Proteomes" id="UP000248014">
    <property type="component" value="Unassembled WGS sequence"/>
</dbReference>
<comment type="caution">
    <text evidence="3">The sequence shown here is derived from an EMBL/GenBank/DDBJ whole genome shotgun (WGS) entry which is preliminary data.</text>
</comment>